<dbReference type="Pfam" id="PF00724">
    <property type="entry name" value="Oxidored_FMN"/>
    <property type="match status" value="1"/>
</dbReference>
<dbReference type="Gene3D" id="3.20.20.70">
    <property type="entry name" value="Aldolase class I"/>
    <property type="match status" value="1"/>
</dbReference>
<feature type="domain" description="NADH:flavin oxidoreductase/NADH oxidase N-terminal" evidence="10">
    <location>
        <begin position="7"/>
        <end position="357"/>
    </location>
</feature>
<comment type="cofactor">
    <cofactor evidence="2">
        <name>[4Fe-4S] cluster</name>
        <dbReference type="ChEBI" id="CHEBI:49883"/>
    </cofactor>
</comment>
<dbReference type="SUPFAM" id="SSF51395">
    <property type="entry name" value="FMN-linked oxidoreductases"/>
    <property type="match status" value="1"/>
</dbReference>
<evidence type="ECO:0000313" key="12">
    <source>
        <dbReference type="EMBL" id="MCR1897399.1"/>
    </source>
</evidence>
<dbReference type="InterPro" id="IPR013785">
    <property type="entry name" value="Aldolase_TIM"/>
</dbReference>
<dbReference type="SUPFAM" id="SSF51905">
    <property type="entry name" value="FAD/NAD(P)-binding domain"/>
    <property type="match status" value="1"/>
</dbReference>
<keyword evidence="13" id="KW-1185">Reference proteome</keyword>
<evidence type="ECO:0000256" key="9">
    <source>
        <dbReference type="ARBA" id="ARBA00023014"/>
    </source>
</evidence>
<dbReference type="GO" id="GO:0010181">
    <property type="term" value="F:FMN binding"/>
    <property type="evidence" value="ECO:0007669"/>
    <property type="project" value="InterPro"/>
</dbReference>
<accession>A0AAE3HDN1</accession>
<keyword evidence="8" id="KW-0408">Iron</keyword>
<keyword evidence="7" id="KW-0560">Oxidoreductase</keyword>
<evidence type="ECO:0000256" key="7">
    <source>
        <dbReference type="ARBA" id="ARBA00023002"/>
    </source>
</evidence>
<dbReference type="PANTHER" id="PTHR42917">
    <property type="entry name" value="2,4-DIENOYL-COA REDUCTASE"/>
    <property type="match status" value="1"/>
</dbReference>
<dbReference type="Pfam" id="PF07992">
    <property type="entry name" value="Pyr_redox_2"/>
    <property type="match status" value="1"/>
</dbReference>
<dbReference type="RefSeq" id="WP_257528807.1">
    <property type="nucleotide sequence ID" value="NZ_JANKAS010000001.1"/>
</dbReference>
<evidence type="ECO:0000256" key="8">
    <source>
        <dbReference type="ARBA" id="ARBA00023004"/>
    </source>
</evidence>
<evidence type="ECO:0000259" key="10">
    <source>
        <dbReference type="Pfam" id="PF00724"/>
    </source>
</evidence>
<dbReference type="EMBL" id="JANKAS010000001">
    <property type="protein sequence ID" value="MCR1897399.1"/>
    <property type="molecule type" value="Genomic_DNA"/>
</dbReference>
<evidence type="ECO:0000259" key="11">
    <source>
        <dbReference type="Pfam" id="PF07992"/>
    </source>
</evidence>
<comment type="similarity">
    <text evidence="3">In the N-terminal section; belongs to the NADH:flavin oxidoreductase/NADH oxidase family.</text>
</comment>
<reference evidence="12" key="1">
    <citation type="submission" date="2022-07" db="EMBL/GenBank/DDBJ databases">
        <title>Enhanced cultured diversity of the mouse gut microbiota enables custom-made synthetic communities.</title>
        <authorList>
            <person name="Afrizal A."/>
        </authorList>
    </citation>
    <scope>NUCLEOTIDE SEQUENCE</scope>
    <source>
        <strain evidence="12">DSM 28593</strain>
    </source>
</reference>
<protein>
    <submittedName>
        <fullName evidence="12">FAD-dependent oxidoreductase</fullName>
    </submittedName>
</protein>
<dbReference type="Gene3D" id="3.50.50.60">
    <property type="entry name" value="FAD/NAD(P)-binding domain"/>
    <property type="match status" value="1"/>
</dbReference>
<dbReference type="GO" id="GO:0051536">
    <property type="term" value="F:iron-sulfur cluster binding"/>
    <property type="evidence" value="ECO:0007669"/>
    <property type="project" value="UniProtKB-KW"/>
</dbReference>
<keyword evidence="5" id="KW-0288">FMN</keyword>
<keyword evidence="6" id="KW-0479">Metal-binding</keyword>
<proteinExistence type="inferred from homology"/>
<evidence type="ECO:0000256" key="6">
    <source>
        <dbReference type="ARBA" id="ARBA00022723"/>
    </source>
</evidence>
<comment type="cofactor">
    <cofactor evidence="1">
        <name>FMN</name>
        <dbReference type="ChEBI" id="CHEBI:58210"/>
    </cofactor>
</comment>
<organism evidence="12 13">
    <name type="scientific">Irregularibacter muris</name>
    <dbReference type="NCBI Taxonomy" id="1796619"/>
    <lineage>
        <taxon>Bacteria</taxon>
        <taxon>Bacillati</taxon>
        <taxon>Bacillota</taxon>
        <taxon>Clostridia</taxon>
        <taxon>Eubacteriales</taxon>
        <taxon>Eubacteriaceae</taxon>
        <taxon>Irregularibacter</taxon>
    </lineage>
</organism>
<evidence type="ECO:0000256" key="1">
    <source>
        <dbReference type="ARBA" id="ARBA00001917"/>
    </source>
</evidence>
<dbReference type="InterPro" id="IPR036188">
    <property type="entry name" value="FAD/NAD-bd_sf"/>
</dbReference>
<evidence type="ECO:0000256" key="2">
    <source>
        <dbReference type="ARBA" id="ARBA00001966"/>
    </source>
</evidence>
<dbReference type="GO" id="GO:0016491">
    <property type="term" value="F:oxidoreductase activity"/>
    <property type="evidence" value="ECO:0007669"/>
    <property type="project" value="UniProtKB-KW"/>
</dbReference>
<dbReference type="PANTHER" id="PTHR42917:SF2">
    <property type="entry name" value="2,4-DIENOYL-COA REDUCTASE [(2E)-ENOYL-COA-PRODUCING]"/>
    <property type="match status" value="1"/>
</dbReference>
<sequence>MKKNFESLFTPMKIGKVEIKNRIGMAPMAPSGMITPDNCFNQRAADYYVERARGGAGLIITGGIEVENQIEQTKLGIFQNVSTNPVAFALNSSEMIERIHAYGSKIFLQITMGFGRSLFLDFVDSHPVAPSAISHFWDPSITCRELTTGEVEYMVQKMAEAAKVAASAGFDGVEVHAMHEGYLLDQFTLAAFNKRTDKYGGDLRGRLQLPIEILQAIKAKVGQDFPVILRYGVKSCIKGLNQGGLPGEDYEEFGRDLQEGLEAAKILEEAGYDAFNADLGSYEALYWAHPPGYIDHGCYLPYVEKLKEVVSVPVLTAGRMDNPELARNAIKEEKVDMVLLGRGLLADADWPNRVKAGEIDKIRPCLGCHDGCMGRLESGKVISCAVNPACGREEEYRLYPPLKSKKIMVIGGGIAGMETARVAALRGHQVSLYEKNSLLGGHLLEASVPDFKKDERTLLKWYEQELKENGVDIYLETEVNSELMNKTNPDEVIIATGAKDKIPPMPGIEKEQVLTACHALMNKEIIGEEVVIVGGGLVGCEIALWLSDQGKKVTIVEMMDELLKSVFVSHANDMMLKDMIKFHDVEVKTNTSLLEIQDESVLTINKQFIKQRIKADTVIMAIGYTSDDDLYKEIREIHPKVHIIGDARKVQNIMYAIWDGYEIGRTL</sequence>
<dbReference type="InterPro" id="IPR023753">
    <property type="entry name" value="FAD/NAD-binding_dom"/>
</dbReference>
<evidence type="ECO:0000256" key="5">
    <source>
        <dbReference type="ARBA" id="ARBA00022643"/>
    </source>
</evidence>
<dbReference type="GO" id="GO:0046872">
    <property type="term" value="F:metal ion binding"/>
    <property type="evidence" value="ECO:0007669"/>
    <property type="project" value="UniProtKB-KW"/>
</dbReference>
<evidence type="ECO:0000256" key="4">
    <source>
        <dbReference type="ARBA" id="ARBA00022630"/>
    </source>
</evidence>
<comment type="caution">
    <text evidence="12">The sequence shown here is derived from an EMBL/GenBank/DDBJ whole genome shotgun (WGS) entry which is preliminary data.</text>
</comment>
<dbReference type="InterPro" id="IPR051793">
    <property type="entry name" value="NADH:flavin_oxidoreductase"/>
</dbReference>
<gene>
    <name evidence="12" type="ORF">NSA47_00150</name>
</gene>
<dbReference type="PRINTS" id="PR00469">
    <property type="entry name" value="PNDRDTASEII"/>
</dbReference>
<evidence type="ECO:0000256" key="3">
    <source>
        <dbReference type="ARBA" id="ARBA00011048"/>
    </source>
</evidence>
<evidence type="ECO:0000313" key="13">
    <source>
        <dbReference type="Proteomes" id="UP001205748"/>
    </source>
</evidence>
<dbReference type="AlphaFoldDB" id="A0AAE3HDN1"/>
<name>A0AAE3HDN1_9FIRM</name>
<keyword evidence="9" id="KW-0411">Iron-sulfur</keyword>
<dbReference type="InterPro" id="IPR001155">
    <property type="entry name" value="OxRdtase_FMN_N"/>
</dbReference>
<keyword evidence="4" id="KW-0285">Flavoprotein</keyword>
<dbReference type="Proteomes" id="UP001205748">
    <property type="component" value="Unassembled WGS sequence"/>
</dbReference>
<feature type="domain" description="FAD/NAD(P)-binding" evidence="11">
    <location>
        <begin position="406"/>
        <end position="633"/>
    </location>
</feature>
<dbReference type="Gene3D" id="3.40.50.720">
    <property type="entry name" value="NAD(P)-binding Rossmann-like Domain"/>
    <property type="match status" value="1"/>
</dbReference>
<dbReference type="PRINTS" id="PR00368">
    <property type="entry name" value="FADPNR"/>
</dbReference>